<keyword evidence="1 2" id="KW-0808">Transferase</keyword>
<dbReference type="Gene3D" id="1.20.120.1760">
    <property type="match status" value="1"/>
</dbReference>
<organism evidence="4 5">
    <name type="scientific">Paenibacillus anaericanus</name>
    <dbReference type="NCBI Taxonomy" id="170367"/>
    <lineage>
        <taxon>Bacteria</taxon>
        <taxon>Bacillati</taxon>
        <taxon>Bacillota</taxon>
        <taxon>Bacilli</taxon>
        <taxon>Bacillales</taxon>
        <taxon>Paenibacillaceae</taxon>
        <taxon>Paenibacillus</taxon>
    </lineage>
</organism>
<dbReference type="EMBL" id="RZNY01000002">
    <property type="protein sequence ID" value="RUT48298.1"/>
    <property type="molecule type" value="Genomic_DNA"/>
</dbReference>
<keyword evidence="3" id="KW-0472">Membrane</keyword>
<sequence length="176" mass="19619">MKSIPNYLSFCRILFSLALFVVQPLSIVFYVIYIACGISDMLDGYIARKKGVASLFGAKLDSIADLIMLIVLFVILYPIVNLTNPIIIWIIAIGMTRIVSMIVVLVKYKTFAILHTYGNKISGLSLFIFPLLLPYIDVSVLINIICIVASLSAIEELMIHLTSSKLQVNKQSIFVK</sequence>
<dbReference type="Proteomes" id="UP000279446">
    <property type="component" value="Unassembled WGS sequence"/>
</dbReference>
<dbReference type="AlphaFoldDB" id="A0A3S1BRY7"/>
<evidence type="ECO:0000313" key="5">
    <source>
        <dbReference type="Proteomes" id="UP000279446"/>
    </source>
</evidence>
<keyword evidence="3" id="KW-0812">Transmembrane</keyword>
<dbReference type="InterPro" id="IPR048254">
    <property type="entry name" value="CDP_ALCOHOL_P_TRANSF_CS"/>
</dbReference>
<accession>A0A3S1BRY7</accession>
<evidence type="ECO:0000313" key="4">
    <source>
        <dbReference type="EMBL" id="RUT48298.1"/>
    </source>
</evidence>
<evidence type="ECO:0000256" key="2">
    <source>
        <dbReference type="RuleBase" id="RU003750"/>
    </source>
</evidence>
<feature type="transmembrane region" description="Helical" evidence="3">
    <location>
        <begin position="13"/>
        <end position="42"/>
    </location>
</feature>
<proteinExistence type="inferred from homology"/>
<dbReference type="Pfam" id="PF01066">
    <property type="entry name" value="CDP-OH_P_transf"/>
    <property type="match status" value="1"/>
</dbReference>
<feature type="transmembrane region" description="Helical" evidence="3">
    <location>
        <begin position="127"/>
        <end position="154"/>
    </location>
</feature>
<comment type="caution">
    <text evidence="4">The sequence shown here is derived from an EMBL/GenBank/DDBJ whole genome shotgun (WGS) entry which is preliminary data.</text>
</comment>
<dbReference type="RefSeq" id="WP_127190721.1">
    <property type="nucleotide sequence ID" value="NZ_JAUSSS010000002.1"/>
</dbReference>
<dbReference type="InterPro" id="IPR000462">
    <property type="entry name" value="CDP-OH_P_trans"/>
</dbReference>
<feature type="transmembrane region" description="Helical" evidence="3">
    <location>
        <begin position="63"/>
        <end position="80"/>
    </location>
</feature>
<evidence type="ECO:0000256" key="1">
    <source>
        <dbReference type="ARBA" id="ARBA00022679"/>
    </source>
</evidence>
<dbReference type="GO" id="GO:0016020">
    <property type="term" value="C:membrane"/>
    <property type="evidence" value="ECO:0007669"/>
    <property type="project" value="InterPro"/>
</dbReference>
<dbReference type="OrthoDB" id="9796672at2"/>
<feature type="transmembrane region" description="Helical" evidence="3">
    <location>
        <begin position="86"/>
        <end position="106"/>
    </location>
</feature>
<keyword evidence="3" id="KW-1133">Transmembrane helix</keyword>
<comment type="similarity">
    <text evidence="2">Belongs to the CDP-alcohol phosphatidyltransferase class-I family.</text>
</comment>
<keyword evidence="5" id="KW-1185">Reference proteome</keyword>
<gene>
    <name evidence="4" type="ORF">EJP82_04005</name>
</gene>
<dbReference type="GO" id="GO:0008654">
    <property type="term" value="P:phospholipid biosynthetic process"/>
    <property type="evidence" value="ECO:0007669"/>
    <property type="project" value="InterPro"/>
</dbReference>
<dbReference type="GO" id="GO:0016780">
    <property type="term" value="F:phosphotransferase activity, for other substituted phosphate groups"/>
    <property type="evidence" value="ECO:0007669"/>
    <property type="project" value="InterPro"/>
</dbReference>
<dbReference type="InterPro" id="IPR043130">
    <property type="entry name" value="CDP-OH_PTrfase_TM_dom"/>
</dbReference>
<protein>
    <submittedName>
        <fullName evidence="4">Phosphatidylglycerophosphate synthase</fullName>
    </submittedName>
</protein>
<evidence type="ECO:0000256" key="3">
    <source>
        <dbReference type="SAM" id="Phobius"/>
    </source>
</evidence>
<name>A0A3S1BRY7_9BACL</name>
<reference evidence="4 5" key="1">
    <citation type="submission" date="2018-12" db="EMBL/GenBank/DDBJ databases">
        <authorList>
            <person name="Sun L."/>
            <person name="Chen Z."/>
        </authorList>
    </citation>
    <scope>NUCLEOTIDE SEQUENCE [LARGE SCALE GENOMIC DNA]</scope>
    <source>
        <strain evidence="4 5">DSM 15890</strain>
    </source>
</reference>
<dbReference type="PROSITE" id="PS00379">
    <property type="entry name" value="CDP_ALCOHOL_P_TRANSF"/>
    <property type="match status" value="1"/>
</dbReference>